<dbReference type="AlphaFoldDB" id="A0A5M3WLU7"/>
<proteinExistence type="predicted"/>
<reference evidence="2 3" key="1">
    <citation type="submission" date="2019-10" db="EMBL/GenBank/DDBJ databases">
        <title>Whole genome shotgun sequence of Acrocarpospora macrocephala NBRC 16266.</title>
        <authorList>
            <person name="Ichikawa N."/>
            <person name="Kimura A."/>
            <person name="Kitahashi Y."/>
            <person name="Komaki H."/>
            <person name="Oguchi A."/>
        </authorList>
    </citation>
    <scope>NUCLEOTIDE SEQUENCE [LARGE SCALE GENOMIC DNA]</scope>
    <source>
        <strain evidence="2 3">NBRC 16266</strain>
    </source>
</reference>
<evidence type="ECO:0000313" key="3">
    <source>
        <dbReference type="Proteomes" id="UP000331127"/>
    </source>
</evidence>
<name>A0A5M3WLU7_9ACTN</name>
<organism evidence="2 3">
    <name type="scientific">Acrocarpospora macrocephala</name>
    <dbReference type="NCBI Taxonomy" id="150177"/>
    <lineage>
        <taxon>Bacteria</taxon>
        <taxon>Bacillati</taxon>
        <taxon>Actinomycetota</taxon>
        <taxon>Actinomycetes</taxon>
        <taxon>Streptosporangiales</taxon>
        <taxon>Streptosporangiaceae</taxon>
        <taxon>Acrocarpospora</taxon>
    </lineage>
</organism>
<dbReference type="Proteomes" id="UP000331127">
    <property type="component" value="Unassembled WGS sequence"/>
</dbReference>
<dbReference type="EMBL" id="BLAE01000020">
    <property type="protein sequence ID" value="GES10245.1"/>
    <property type="molecule type" value="Genomic_DNA"/>
</dbReference>
<gene>
    <name evidence="2" type="ORF">Amac_038420</name>
</gene>
<protein>
    <submittedName>
        <fullName evidence="2">Uncharacterized protein</fullName>
    </submittedName>
</protein>
<dbReference type="AntiFam" id="ANF00171">
    <property type="entry name" value="Shadow ORF (opposite pikAII)"/>
</dbReference>
<comment type="caution">
    <text evidence="2">The sequence shown here is derived from an EMBL/GenBank/DDBJ whole genome shotgun (WGS) entry which is preliminary data.</text>
</comment>
<feature type="region of interest" description="Disordered" evidence="1">
    <location>
        <begin position="1"/>
        <end position="55"/>
    </location>
</feature>
<keyword evidence="3" id="KW-1185">Reference proteome</keyword>
<evidence type="ECO:0000256" key="1">
    <source>
        <dbReference type="SAM" id="MobiDB-lite"/>
    </source>
</evidence>
<sequence length="121" mass="14118">MRRSDLPDRMTGQHIRPHTPRLHQPEQGSLHREQRRLRPPRLIQQPRLSEQDVTQRPIQQRVELADHLIQRLREHRETVIQLPAHPRPLTPLTGEQECELAPLPALPHHDARARPPLGQGP</sequence>
<accession>A0A5M3WLU7</accession>
<evidence type="ECO:0000313" key="2">
    <source>
        <dbReference type="EMBL" id="GES10245.1"/>
    </source>
</evidence>